<dbReference type="Pfam" id="PF13589">
    <property type="entry name" value="HATPase_c_3"/>
    <property type="match status" value="1"/>
</dbReference>
<evidence type="ECO:0000259" key="5">
    <source>
        <dbReference type="SMART" id="SM00853"/>
    </source>
</evidence>
<dbReference type="Pfam" id="PF08676">
    <property type="entry name" value="MutL_C"/>
    <property type="match status" value="1"/>
</dbReference>
<dbReference type="NCBIfam" id="TIGR00585">
    <property type="entry name" value="mutl"/>
    <property type="match status" value="1"/>
</dbReference>
<dbReference type="PROSITE" id="PS00058">
    <property type="entry name" value="DNA_MISMATCH_REPAIR_1"/>
    <property type="match status" value="1"/>
</dbReference>
<evidence type="ECO:0000259" key="6">
    <source>
        <dbReference type="SMART" id="SM01340"/>
    </source>
</evidence>
<dbReference type="InterPro" id="IPR014762">
    <property type="entry name" value="DNA_mismatch_repair_CS"/>
</dbReference>
<dbReference type="FunFam" id="3.30.565.10:FF:000003">
    <property type="entry name" value="DNA mismatch repair endonuclease MutL"/>
    <property type="match status" value="1"/>
</dbReference>
<dbReference type="HAMAP" id="MF_00149">
    <property type="entry name" value="DNA_mis_repair"/>
    <property type="match status" value="1"/>
</dbReference>
<evidence type="ECO:0000256" key="4">
    <source>
        <dbReference type="SAM" id="MobiDB-lite"/>
    </source>
</evidence>
<evidence type="ECO:0000313" key="7">
    <source>
        <dbReference type="EMBL" id="VBB69168.1"/>
    </source>
</evidence>
<dbReference type="GO" id="GO:0140664">
    <property type="term" value="F:ATP-dependent DNA damage sensor activity"/>
    <property type="evidence" value="ECO:0007669"/>
    <property type="project" value="InterPro"/>
</dbReference>
<dbReference type="InterPro" id="IPR002099">
    <property type="entry name" value="MutL/Mlh/PMS"/>
</dbReference>
<dbReference type="SMART" id="SM00853">
    <property type="entry name" value="MutL_C"/>
    <property type="match status" value="1"/>
</dbReference>
<dbReference type="InterPro" id="IPR042121">
    <property type="entry name" value="MutL_C_regsub"/>
</dbReference>
<comment type="similarity">
    <text evidence="1">Belongs to the DNA mismatch repair MutL/HexB family.</text>
</comment>
<keyword evidence="2" id="KW-0227">DNA damage</keyword>
<dbReference type="Pfam" id="PF01119">
    <property type="entry name" value="DNA_mis_repair"/>
    <property type="match status" value="1"/>
</dbReference>
<dbReference type="EMBL" id="LR026963">
    <property type="protein sequence ID" value="VBB69168.1"/>
    <property type="molecule type" value="Genomic_DNA"/>
</dbReference>
<dbReference type="CDD" id="cd16926">
    <property type="entry name" value="HATPase_MutL-MLH-PMS-like"/>
    <property type="match status" value="1"/>
</dbReference>
<dbReference type="GO" id="GO:0016887">
    <property type="term" value="F:ATP hydrolysis activity"/>
    <property type="evidence" value="ECO:0007669"/>
    <property type="project" value="InterPro"/>
</dbReference>
<protein>
    <submittedName>
        <fullName evidence="7">DNA mismatch repair protein MutL</fullName>
    </submittedName>
</protein>
<dbReference type="PANTHER" id="PTHR10073">
    <property type="entry name" value="DNA MISMATCH REPAIR PROTEIN MLH, PMS, MUTL"/>
    <property type="match status" value="1"/>
</dbReference>
<dbReference type="Gene3D" id="3.30.1370.100">
    <property type="entry name" value="MutL, C-terminal domain, regulatory subdomain"/>
    <property type="match status" value="1"/>
</dbReference>
<keyword evidence="3" id="KW-0234">DNA repair</keyword>
<evidence type="ECO:0000256" key="3">
    <source>
        <dbReference type="ARBA" id="ARBA00023204"/>
    </source>
</evidence>
<dbReference type="SUPFAM" id="SSF118116">
    <property type="entry name" value="DNA mismatch repair protein MutL"/>
    <property type="match status" value="1"/>
</dbReference>
<dbReference type="GO" id="GO:0030983">
    <property type="term" value="F:mismatched DNA binding"/>
    <property type="evidence" value="ECO:0007669"/>
    <property type="project" value="InterPro"/>
</dbReference>
<dbReference type="AlphaFoldDB" id="A0A484HAL8"/>
<feature type="domain" description="DNA mismatch repair protein S5" evidence="6">
    <location>
        <begin position="212"/>
        <end position="330"/>
    </location>
</feature>
<dbReference type="Gene3D" id="3.30.230.10">
    <property type="match status" value="1"/>
</dbReference>
<evidence type="ECO:0000256" key="2">
    <source>
        <dbReference type="ARBA" id="ARBA00022763"/>
    </source>
</evidence>
<dbReference type="InterPro" id="IPR013507">
    <property type="entry name" value="DNA_mismatch_S5_2-like"/>
</dbReference>
<dbReference type="GO" id="GO:0032300">
    <property type="term" value="C:mismatch repair complex"/>
    <property type="evidence" value="ECO:0007669"/>
    <property type="project" value="InterPro"/>
</dbReference>
<reference evidence="7" key="1">
    <citation type="submission" date="2018-10" db="EMBL/GenBank/DDBJ databases">
        <authorList>
            <person name="Gruber-Vodicka H."/>
            <person name="Jaeckle O."/>
        </authorList>
    </citation>
    <scope>NUCLEOTIDE SEQUENCE</scope>
</reference>
<name>A0A484HAL8_9ZZZZ</name>
<dbReference type="NCBIfam" id="NF000953">
    <property type="entry name" value="PRK00095.2-4"/>
    <property type="match status" value="1"/>
</dbReference>
<dbReference type="InterPro" id="IPR037198">
    <property type="entry name" value="MutL_C_sf"/>
</dbReference>
<dbReference type="InterPro" id="IPR020568">
    <property type="entry name" value="Ribosomal_Su5_D2-typ_SF"/>
</dbReference>
<gene>
    <name evidence="7" type="ORF">RIEGSTA812A_PEG_641</name>
</gene>
<accession>A0A484HAL8</accession>
<dbReference type="InterPro" id="IPR042120">
    <property type="entry name" value="MutL_C_dimsub"/>
</dbReference>
<dbReference type="CDD" id="cd00782">
    <property type="entry name" value="MutL_Trans"/>
    <property type="match status" value="1"/>
</dbReference>
<dbReference type="GO" id="GO:0005524">
    <property type="term" value="F:ATP binding"/>
    <property type="evidence" value="ECO:0007669"/>
    <property type="project" value="InterPro"/>
</dbReference>
<dbReference type="SUPFAM" id="SSF55874">
    <property type="entry name" value="ATPase domain of HSP90 chaperone/DNA topoisomerase II/histidine kinase"/>
    <property type="match status" value="1"/>
</dbReference>
<dbReference type="SUPFAM" id="SSF54211">
    <property type="entry name" value="Ribosomal protein S5 domain 2-like"/>
    <property type="match status" value="1"/>
</dbReference>
<dbReference type="PANTHER" id="PTHR10073:SF12">
    <property type="entry name" value="DNA MISMATCH REPAIR PROTEIN MLH1"/>
    <property type="match status" value="1"/>
</dbReference>
<dbReference type="InterPro" id="IPR038973">
    <property type="entry name" value="MutL/Mlh/Pms-like"/>
</dbReference>
<sequence>MPIRLLPPALVNRIAAGEVVERPASAVKELVENALDAGASQITVNIVDGGRALITVVDDGHGIESGELLVAVERHATSKLPGDDLARIASLGFRGEALPAIGAVARLTLTSRCHGAECAWSLAVTAGRRGEVVPASHPPGTRVEVRDLFFATPARLKFLRAPRTEAGHVRDVLERLALAHPMVSFTLSDEGRSVLRVQAAADLEKSHRSARLAHLMGHAFIANAISIAAEHDGIALGGLISLPTLLRKTAASQYLFVNGRPIRDRLLGAAVRAAYQDVLTSSCQPVVCLFLTLAPARVDINVHPAKAEVRFRDPETVRSLLVTAIRQTLTEAGCHGLTTGRYTISENIRRNTLDKNRLLICGNLREADGNHGVIIVGRENSPSSRQQAGASDQAMGKPLSEQQPLGLARAQIHGTYIISETPDSLMIIDRHAANECLILAHLQATLEGTGVQQQHMLLMIPEVVHLQAATAERLVSRAGELAALGLVIEPFGPGAVVVRAVPALLGAVDVQGLVRDLGASLVEWAATFNLKENIKEQLYNLCVIMACRSSVCTDRHLTVPEMNALLRQIEVIPYTCQGRHSQLIYVEWKFEDLKKFFGRRSRR</sequence>
<dbReference type="InterPro" id="IPR014721">
    <property type="entry name" value="Ribsml_uS5_D2-typ_fold_subgr"/>
</dbReference>
<feature type="compositionally biased region" description="Polar residues" evidence="4">
    <location>
        <begin position="380"/>
        <end position="390"/>
    </location>
</feature>
<proteinExistence type="inferred from homology"/>
<dbReference type="SMART" id="SM01340">
    <property type="entry name" value="DNA_mis_repair"/>
    <property type="match status" value="1"/>
</dbReference>
<dbReference type="GO" id="GO:0006298">
    <property type="term" value="P:mismatch repair"/>
    <property type="evidence" value="ECO:0007669"/>
    <property type="project" value="InterPro"/>
</dbReference>
<feature type="domain" description="MutL C-terminal dimerisation" evidence="5">
    <location>
        <begin position="408"/>
        <end position="557"/>
    </location>
</feature>
<organism evidence="7">
    <name type="scientific">invertebrate metagenome</name>
    <dbReference type="NCBI Taxonomy" id="1711999"/>
    <lineage>
        <taxon>unclassified sequences</taxon>
        <taxon>metagenomes</taxon>
        <taxon>organismal metagenomes</taxon>
    </lineage>
</organism>
<dbReference type="Gene3D" id="3.30.1540.20">
    <property type="entry name" value="MutL, C-terminal domain, dimerisation subdomain"/>
    <property type="match status" value="1"/>
</dbReference>
<dbReference type="InterPro" id="IPR036890">
    <property type="entry name" value="HATPase_C_sf"/>
</dbReference>
<feature type="region of interest" description="Disordered" evidence="4">
    <location>
        <begin position="379"/>
        <end position="400"/>
    </location>
</feature>
<dbReference type="InterPro" id="IPR014790">
    <property type="entry name" value="MutL_C"/>
</dbReference>
<evidence type="ECO:0000256" key="1">
    <source>
        <dbReference type="ARBA" id="ARBA00006082"/>
    </source>
</evidence>
<dbReference type="InterPro" id="IPR020667">
    <property type="entry name" value="DNA_mismatch_repair_MutL"/>
</dbReference>
<dbReference type="Gene3D" id="3.30.565.10">
    <property type="entry name" value="Histidine kinase-like ATPase, C-terminal domain"/>
    <property type="match status" value="1"/>
</dbReference>